<sequence>MHGLYVDRESDDVHVLKGSTLMMHTSALCYGSAGLTIAKYLLPFLCPLELRYQINILLLGNEYRSIVIFKFKHSIKNFESPYFILKTNTFDNSTPINKIKLCE</sequence>
<comment type="caution">
    <text evidence="1">The sequence shown here is derived from an EMBL/GenBank/DDBJ whole genome shotgun (WGS) entry which is preliminary data.</text>
</comment>
<dbReference type="EMBL" id="JWZT01004536">
    <property type="protein sequence ID" value="KII63877.1"/>
    <property type="molecule type" value="Genomic_DNA"/>
</dbReference>
<dbReference type="AlphaFoldDB" id="A0A0C2J456"/>
<evidence type="ECO:0000313" key="1">
    <source>
        <dbReference type="EMBL" id="KII63877.1"/>
    </source>
</evidence>
<accession>A0A0C2J456</accession>
<protein>
    <submittedName>
        <fullName evidence="1">Uncharacterized protein</fullName>
    </submittedName>
</protein>
<reference evidence="1 2" key="1">
    <citation type="journal article" date="2014" name="Genome Biol. Evol.">
        <title>The genome of the myxosporean Thelohanellus kitauei shows adaptations to nutrient acquisition within its fish host.</title>
        <authorList>
            <person name="Yang Y."/>
            <person name="Xiong J."/>
            <person name="Zhou Z."/>
            <person name="Huo F."/>
            <person name="Miao W."/>
            <person name="Ran C."/>
            <person name="Liu Y."/>
            <person name="Zhang J."/>
            <person name="Feng J."/>
            <person name="Wang M."/>
            <person name="Wang M."/>
            <person name="Wang L."/>
            <person name="Yao B."/>
        </authorList>
    </citation>
    <scope>NUCLEOTIDE SEQUENCE [LARGE SCALE GENOMIC DNA]</scope>
    <source>
        <strain evidence="1">Wuqing</strain>
    </source>
</reference>
<name>A0A0C2J456_THEKT</name>
<dbReference type="Proteomes" id="UP000031668">
    <property type="component" value="Unassembled WGS sequence"/>
</dbReference>
<evidence type="ECO:0000313" key="2">
    <source>
        <dbReference type="Proteomes" id="UP000031668"/>
    </source>
</evidence>
<gene>
    <name evidence="1" type="ORF">RF11_05094</name>
</gene>
<proteinExistence type="predicted"/>
<organism evidence="1 2">
    <name type="scientific">Thelohanellus kitauei</name>
    <name type="common">Myxosporean</name>
    <dbReference type="NCBI Taxonomy" id="669202"/>
    <lineage>
        <taxon>Eukaryota</taxon>
        <taxon>Metazoa</taxon>
        <taxon>Cnidaria</taxon>
        <taxon>Myxozoa</taxon>
        <taxon>Myxosporea</taxon>
        <taxon>Bivalvulida</taxon>
        <taxon>Platysporina</taxon>
        <taxon>Myxobolidae</taxon>
        <taxon>Thelohanellus</taxon>
    </lineage>
</organism>
<keyword evidence="2" id="KW-1185">Reference proteome</keyword>